<dbReference type="EMBL" id="ML976662">
    <property type="protein sequence ID" value="KAF1977935.1"/>
    <property type="molecule type" value="Genomic_DNA"/>
</dbReference>
<evidence type="ECO:0000313" key="1">
    <source>
        <dbReference type="EMBL" id="KAF1977935.1"/>
    </source>
</evidence>
<organism evidence="1 2">
    <name type="scientific">Bimuria novae-zelandiae CBS 107.79</name>
    <dbReference type="NCBI Taxonomy" id="1447943"/>
    <lineage>
        <taxon>Eukaryota</taxon>
        <taxon>Fungi</taxon>
        <taxon>Dikarya</taxon>
        <taxon>Ascomycota</taxon>
        <taxon>Pezizomycotina</taxon>
        <taxon>Dothideomycetes</taxon>
        <taxon>Pleosporomycetidae</taxon>
        <taxon>Pleosporales</taxon>
        <taxon>Massarineae</taxon>
        <taxon>Didymosphaeriaceae</taxon>
        <taxon>Bimuria</taxon>
    </lineage>
</organism>
<name>A0A6A5VM36_9PLEO</name>
<reference evidence="1" key="1">
    <citation type="journal article" date="2020" name="Stud. Mycol.">
        <title>101 Dothideomycetes genomes: a test case for predicting lifestyles and emergence of pathogens.</title>
        <authorList>
            <person name="Haridas S."/>
            <person name="Albert R."/>
            <person name="Binder M."/>
            <person name="Bloem J."/>
            <person name="Labutti K."/>
            <person name="Salamov A."/>
            <person name="Andreopoulos B."/>
            <person name="Baker S."/>
            <person name="Barry K."/>
            <person name="Bills G."/>
            <person name="Bluhm B."/>
            <person name="Cannon C."/>
            <person name="Castanera R."/>
            <person name="Culley D."/>
            <person name="Daum C."/>
            <person name="Ezra D."/>
            <person name="Gonzalez J."/>
            <person name="Henrissat B."/>
            <person name="Kuo A."/>
            <person name="Liang C."/>
            <person name="Lipzen A."/>
            <person name="Lutzoni F."/>
            <person name="Magnuson J."/>
            <person name="Mondo S."/>
            <person name="Nolan M."/>
            <person name="Ohm R."/>
            <person name="Pangilinan J."/>
            <person name="Park H.-J."/>
            <person name="Ramirez L."/>
            <person name="Alfaro M."/>
            <person name="Sun H."/>
            <person name="Tritt A."/>
            <person name="Yoshinaga Y."/>
            <person name="Zwiers L.-H."/>
            <person name="Turgeon B."/>
            <person name="Goodwin S."/>
            <person name="Spatafora J."/>
            <person name="Crous P."/>
            <person name="Grigoriev I."/>
        </authorList>
    </citation>
    <scope>NUCLEOTIDE SEQUENCE</scope>
    <source>
        <strain evidence="1">CBS 107.79</strain>
    </source>
</reference>
<sequence length="261" mass="28808">MPQFSVDDPLFKATARAVLLHPQPTPLPVRVTGAWLDVNVHSVVGAARDFENEAHGTIEEYYRRTAARSQGMCWVCVGLPSVADLIAVFDLLFPLKDSVRALYHLAEAEASPWVDFLRMRTPNLSSTLQRYGEMEDGWAGYERPPTALREPAPKENALPSACTFSAFLQLSDGTHLQPGIDALRLPSYTHSQETIEDTFNEAKNAATINTQAGEAKTGDKLTEAPSGDVEAQAELQSPTLWQWATSALRTPLFFGQHNMLR</sequence>
<proteinExistence type="predicted"/>
<gene>
    <name evidence="1" type="ORF">BU23DRAFT_564782</name>
</gene>
<dbReference type="Proteomes" id="UP000800036">
    <property type="component" value="Unassembled WGS sequence"/>
</dbReference>
<protein>
    <submittedName>
        <fullName evidence="1">Uncharacterized protein</fullName>
    </submittedName>
</protein>
<evidence type="ECO:0000313" key="2">
    <source>
        <dbReference type="Proteomes" id="UP000800036"/>
    </source>
</evidence>
<accession>A0A6A5VM36</accession>
<dbReference type="AlphaFoldDB" id="A0A6A5VM36"/>
<keyword evidence="2" id="KW-1185">Reference proteome</keyword>